<proteinExistence type="predicted"/>
<accession>A0AAV2H7X9</accession>
<gene>
    <name evidence="2" type="ORF">GSLYS_00003941001</name>
</gene>
<feature type="chain" id="PRO_5043483445" description="Secreted protein" evidence="1">
    <location>
        <begin position="23"/>
        <end position="386"/>
    </location>
</feature>
<keyword evidence="3" id="KW-1185">Reference proteome</keyword>
<name>A0AAV2H7X9_LYMST</name>
<sequence>MFWSGASSGGILALAILYILNGYDVDGQATFAIDQTYNATSKAEVQKTNASASNEHQGARAFTEDQNSTFTFPERMDCEQRLLAEAYTCVTKHGIDFNQFLLMAVSTINEDANVTKPAITDGVNMTEFREQVCKVRDSIMTCTFNAAKTLIDAQACANSAQPGQGSDATDDLLLNDQRYLVKEQMEAILGQYDVFCAEPCRETLLDDMKACYEKFELDPAIFLPTKSSGPVIGSDSWEVDTFCKNRNSLVSCLKTTRDSCPQSDQVLSAISLDLDTMAKGFEVLCSETDVYLKGLDCFETHSHQVGVCHSVKYRGVIRAAQRATELKWSQDKYFNEVCGVIVRHIECDMNAWVERKDEKCNGKILALKRKLHCSLVHEQCEKSYSD</sequence>
<evidence type="ECO:0000256" key="1">
    <source>
        <dbReference type="SAM" id="SignalP"/>
    </source>
</evidence>
<keyword evidence="1" id="KW-0732">Signal</keyword>
<comment type="caution">
    <text evidence="2">The sequence shown here is derived from an EMBL/GenBank/DDBJ whole genome shotgun (WGS) entry which is preliminary data.</text>
</comment>
<organism evidence="2 3">
    <name type="scientific">Lymnaea stagnalis</name>
    <name type="common">Great pond snail</name>
    <name type="synonym">Helix stagnalis</name>
    <dbReference type="NCBI Taxonomy" id="6523"/>
    <lineage>
        <taxon>Eukaryota</taxon>
        <taxon>Metazoa</taxon>
        <taxon>Spiralia</taxon>
        <taxon>Lophotrochozoa</taxon>
        <taxon>Mollusca</taxon>
        <taxon>Gastropoda</taxon>
        <taxon>Heterobranchia</taxon>
        <taxon>Euthyneura</taxon>
        <taxon>Panpulmonata</taxon>
        <taxon>Hygrophila</taxon>
        <taxon>Lymnaeoidea</taxon>
        <taxon>Lymnaeidae</taxon>
        <taxon>Lymnaea</taxon>
    </lineage>
</organism>
<evidence type="ECO:0008006" key="4">
    <source>
        <dbReference type="Google" id="ProtNLM"/>
    </source>
</evidence>
<reference evidence="2 3" key="1">
    <citation type="submission" date="2024-04" db="EMBL/GenBank/DDBJ databases">
        <authorList>
            <consortium name="Genoscope - CEA"/>
            <person name="William W."/>
        </authorList>
    </citation>
    <scope>NUCLEOTIDE SEQUENCE [LARGE SCALE GENOMIC DNA]</scope>
</reference>
<feature type="non-terminal residue" evidence="2">
    <location>
        <position position="386"/>
    </location>
</feature>
<feature type="signal peptide" evidence="1">
    <location>
        <begin position="1"/>
        <end position="22"/>
    </location>
</feature>
<evidence type="ECO:0000313" key="2">
    <source>
        <dbReference type="EMBL" id="CAL1529786.1"/>
    </source>
</evidence>
<dbReference type="AlphaFoldDB" id="A0AAV2H7X9"/>
<protein>
    <recommendedName>
        <fullName evidence="4">Secreted protein</fullName>
    </recommendedName>
</protein>
<evidence type="ECO:0000313" key="3">
    <source>
        <dbReference type="Proteomes" id="UP001497497"/>
    </source>
</evidence>
<dbReference type="EMBL" id="CAXITT010000055">
    <property type="protein sequence ID" value="CAL1529786.1"/>
    <property type="molecule type" value="Genomic_DNA"/>
</dbReference>
<dbReference type="Proteomes" id="UP001497497">
    <property type="component" value="Unassembled WGS sequence"/>
</dbReference>